<dbReference type="Pfam" id="PF03909">
    <property type="entry name" value="BSD"/>
    <property type="match status" value="1"/>
</dbReference>
<evidence type="ECO:0000313" key="2">
    <source>
        <dbReference type="EMBL" id="CRZ10659.1"/>
    </source>
</evidence>
<dbReference type="PANTHER" id="PTHR12856">
    <property type="entry name" value="TRANSCRIPTION INITIATION FACTOR IIH-RELATED"/>
    <property type="match status" value="1"/>
</dbReference>
<dbReference type="InterPro" id="IPR027079">
    <property type="entry name" value="Tfb1/GTF2H1"/>
</dbReference>
<sequence length="467" mass="52273">MSTDQILFSCPSVQYKKQSGQLHVAPNRIIFFTESKQLSISRESITDCIGSRSTSLKAQVATASKTYVFVFGDGKSRDAFLSHVNSTTPAASVAVLPETQTKISATVQQEPISFSGTSAEAQIRALLLARDPMLRRAYHEVVEESKLISSAEFWRTREHLLELERHSTQAQRVGLSSAMLAAVQPTTNGASAGVVAYTLSSGAIVEILAKHPAVRRAYEEYVPEQLTEQEFWTKYFQSQYFKRARDHFVGAVAEDSVLNPIHDIFSHFEEQPSEGDSADQSLKPAVTLNRMVDLSLNEREQEEQEGKGILSTRERSRMELIKEFNNHSKIVLSTAGKHTDTSEVITERTCFEANELDLTKSHVSSAPMPVPLRQMDESFRFVKAEAAEIFNDNRVISHGFPPILTQLTHQCRTTDKKSSAKSAFVIFNADQPDERIPDKILEAVKSRTIKATELLRHFWSCFPLTAE</sequence>
<dbReference type="SMART" id="SM00751">
    <property type="entry name" value="BSD"/>
    <property type="match status" value="2"/>
</dbReference>
<accession>A0A0H5RPK9</accession>
<organism evidence="2">
    <name type="scientific">Spongospora subterranea</name>
    <dbReference type="NCBI Taxonomy" id="70186"/>
    <lineage>
        <taxon>Eukaryota</taxon>
        <taxon>Sar</taxon>
        <taxon>Rhizaria</taxon>
        <taxon>Endomyxa</taxon>
        <taxon>Phytomyxea</taxon>
        <taxon>Plasmodiophorida</taxon>
        <taxon>Plasmodiophoridae</taxon>
        <taxon>Spongospora</taxon>
    </lineage>
</organism>
<dbReference type="InterPro" id="IPR035925">
    <property type="entry name" value="BSD_dom_sf"/>
</dbReference>
<dbReference type="AlphaFoldDB" id="A0A0H5RPK9"/>
<dbReference type="GO" id="GO:0006289">
    <property type="term" value="P:nucleotide-excision repair"/>
    <property type="evidence" value="ECO:0007669"/>
    <property type="project" value="InterPro"/>
</dbReference>
<proteinExistence type="predicted"/>
<dbReference type="PROSITE" id="PS50858">
    <property type="entry name" value="BSD"/>
    <property type="match status" value="2"/>
</dbReference>
<dbReference type="InterPro" id="IPR005607">
    <property type="entry name" value="BSD_dom"/>
</dbReference>
<dbReference type="EMBL" id="HACM01010217">
    <property type="protein sequence ID" value="CRZ10659.1"/>
    <property type="molecule type" value="Transcribed_RNA"/>
</dbReference>
<name>A0A0H5RPK9_9EUKA</name>
<protein>
    <recommendedName>
        <fullName evidence="1">BSD domain-containing protein</fullName>
    </recommendedName>
</protein>
<dbReference type="Gene3D" id="6.10.140.1200">
    <property type="match status" value="1"/>
</dbReference>
<evidence type="ECO:0000259" key="1">
    <source>
        <dbReference type="PROSITE" id="PS50858"/>
    </source>
</evidence>
<feature type="domain" description="BSD" evidence="1">
    <location>
        <begin position="204"/>
        <end position="243"/>
    </location>
</feature>
<dbReference type="SUPFAM" id="SSF140383">
    <property type="entry name" value="BSD domain-like"/>
    <property type="match status" value="1"/>
</dbReference>
<dbReference type="Gene3D" id="1.10.3970.10">
    <property type="entry name" value="BSD domain"/>
    <property type="match status" value="1"/>
</dbReference>
<feature type="domain" description="BSD" evidence="1">
    <location>
        <begin position="108"/>
        <end position="165"/>
    </location>
</feature>
<dbReference type="GO" id="GO:0000439">
    <property type="term" value="C:transcription factor TFIIH core complex"/>
    <property type="evidence" value="ECO:0007669"/>
    <property type="project" value="InterPro"/>
</dbReference>
<dbReference type="GO" id="GO:0006351">
    <property type="term" value="P:DNA-templated transcription"/>
    <property type="evidence" value="ECO:0007669"/>
    <property type="project" value="InterPro"/>
</dbReference>
<reference evidence="2" key="1">
    <citation type="submission" date="2015-04" db="EMBL/GenBank/DDBJ databases">
        <title>The genome sequence of the plant pathogenic Rhizarian Plasmodiophora brassicae reveals insights in its biotrophic life cycle and the origin of chitin synthesis.</title>
        <authorList>
            <person name="Schwelm A."/>
            <person name="Fogelqvist J."/>
            <person name="Knaust A."/>
            <person name="Julke S."/>
            <person name="Lilja T."/>
            <person name="Dhandapani V."/>
            <person name="Bonilla-Rosso G."/>
            <person name="Karlsson M."/>
            <person name="Shevchenko A."/>
            <person name="Choi S.R."/>
            <person name="Kim H.G."/>
            <person name="Park J.Y."/>
            <person name="Lim Y.P."/>
            <person name="Ludwig-Muller J."/>
            <person name="Dixelius C."/>
        </authorList>
    </citation>
    <scope>NUCLEOTIDE SEQUENCE</scope>
    <source>
        <tissue evidence="2">Potato root galls</tissue>
    </source>
</reference>